<evidence type="ECO:0000313" key="2">
    <source>
        <dbReference type="Proteomes" id="UP000195667"/>
    </source>
</evidence>
<proteinExistence type="predicted"/>
<dbReference type="InterPro" id="IPR010106">
    <property type="entry name" value="RpnA"/>
</dbReference>
<gene>
    <name evidence="1" type="ORF">CRENPOLYSF1_50022</name>
</gene>
<evidence type="ECO:0000313" key="1">
    <source>
        <dbReference type="EMBL" id="SJM93917.1"/>
    </source>
</evidence>
<dbReference type="Proteomes" id="UP000195667">
    <property type="component" value="Unassembled WGS sequence"/>
</dbReference>
<dbReference type="OrthoDB" id="6147274at2"/>
<dbReference type="Pfam" id="PF12784">
    <property type="entry name" value="PDDEXK_2"/>
    <property type="match status" value="1"/>
</dbReference>
<name>A0A1R4HCI5_9GAMM</name>
<reference evidence="2" key="1">
    <citation type="submission" date="2017-02" db="EMBL/GenBank/DDBJ databases">
        <authorList>
            <person name="Daims H."/>
        </authorList>
    </citation>
    <scope>NUCLEOTIDE SEQUENCE [LARGE SCALE GENOMIC DNA]</scope>
</reference>
<dbReference type="PANTHER" id="PTHR41317:SF1">
    <property type="entry name" value="PD-(D_E)XK NUCLEASE FAMILY TRANSPOSASE"/>
    <property type="match status" value="1"/>
</dbReference>
<dbReference type="AlphaFoldDB" id="A0A1R4HCI5"/>
<evidence type="ECO:0008006" key="3">
    <source>
        <dbReference type="Google" id="ProtNLM"/>
    </source>
</evidence>
<accession>A0A1R4HCI5</accession>
<keyword evidence="2" id="KW-1185">Reference proteome</keyword>
<organism evidence="1 2">
    <name type="scientific">Crenothrix polyspora</name>
    <dbReference type="NCBI Taxonomy" id="360316"/>
    <lineage>
        <taxon>Bacteria</taxon>
        <taxon>Pseudomonadati</taxon>
        <taxon>Pseudomonadota</taxon>
        <taxon>Gammaproteobacteria</taxon>
        <taxon>Methylococcales</taxon>
        <taxon>Crenotrichaceae</taxon>
        <taxon>Crenothrix</taxon>
    </lineage>
</organism>
<dbReference type="RefSeq" id="WP_087144065.1">
    <property type="nucleotide sequence ID" value="NZ_FUKI01000126.1"/>
</dbReference>
<sequence length="301" mass="35362">MLTEKYINPFTDYGFKRLFGEEAHKDLLLDFLNELLYEEQGQIKSLTFLKTEHLGSTETDRKAIFDLYCENEKGEKFIVELQKTKQNFFKERALYYSTFPIQEQAKKGDWAYDLKAIYTIAILDFVFIEDAEELDKYKYVIKLSDIETNKVFYDKLTFVYLEMPKFKKALADIETHFEKWLYVLRHLNELEKIPAKLSEKVFSRLFEVAEIAKFNREQLMQYEDSLKYYRDLNNSFSTAKVEAMKEGLKQGLAQGLEQGLAQGKLAEKLAQAVKMKKKGYDADDIIEITGLDEQTIASLRF</sequence>
<dbReference type="NCBIfam" id="TIGR01784">
    <property type="entry name" value="T_den_put_tspse"/>
    <property type="match status" value="1"/>
</dbReference>
<dbReference type="EMBL" id="FUKI01000126">
    <property type="protein sequence ID" value="SJM93917.1"/>
    <property type="molecule type" value="Genomic_DNA"/>
</dbReference>
<protein>
    <recommendedName>
        <fullName evidence="3">Rpn family recombination-promoting nuclease/putative transposase</fullName>
    </recommendedName>
</protein>
<dbReference type="PANTHER" id="PTHR41317">
    <property type="entry name" value="PD-(D_E)XK NUCLEASE FAMILY TRANSPOSASE"/>
    <property type="match status" value="1"/>
</dbReference>